<name>A0A6A6TQD1_9PLEO</name>
<dbReference type="OrthoDB" id="2338662at2759"/>
<dbReference type="InterPro" id="IPR017853">
    <property type="entry name" value="GH"/>
</dbReference>
<evidence type="ECO:0000256" key="1">
    <source>
        <dbReference type="SAM" id="SignalP"/>
    </source>
</evidence>
<feature type="chain" id="PRO_5025493679" evidence="1">
    <location>
        <begin position="37"/>
        <end position="612"/>
    </location>
</feature>
<organism evidence="2 3">
    <name type="scientific">Lophiostoma macrostomum CBS 122681</name>
    <dbReference type="NCBI Taxonomy" id="1314788"/>
    <lineage>
        <taxon>Eukaryota</taxon>
        <taxon>Fungi</taxon>
        <taxon>Dikarya</taxon>
        <taxon>Ascomycota</taxon>
        <taxon>Pezizomycotina</taxon>
        <taxon>Dothideomycetes</taxon>
        <taxon>Pleosporomycetidae</taxon>
        <taxon>Pleosporales</taxon>
        <taxon>Lophiostomataceae</taxon>
        <taxon>Lophiostoma</taxon>
    </lineage>
</organism>
<protein>
    <submittedName>
        <fullName evidence="2">Uncharacterized protein</fullName>
    </submittedName>
</protein>
<dbReference type="AlphaFoldDB" id="A0A6A6TQD1"/>
<dbReference type="Proteomes" id="UP000799324">
    <property type="component" value="Unassembled WGS sequence"/>
</dbReference>
<evidence type="ECO:0000313" key="2">
    <source>
        <dbReference type="EMBL" id="KAF2662000.1"/>
    </source>
</evidence>
<keyword evidence="1" id="KW-0732">Signal</keyword>
<evidence type="ECO:0000313" key="3">
    <source>
        <dbReference type="Proteomes" id="UP000799324"/>
    </source>
</evidence>
<feature type="signal peptide" evidence="1">
    <location>
        <begin position="1"/>
        <end position="36"/>
    </location>
</feature>
<sequence length="612" mass="67899">MLSPILFLCCSSTVVMIFAFVLQLLLGLERVVSTSAEPPFNNPPGVDIWCGKAYRPTNSSFDPGGWLSPPPEGSNLLDLRVRPRHSFYLSSETKASFIVDTVVNGKYGTPYKNETWDNAKSNGTSVPFTEMDLQIRDATNQEILLPATRIPINATNIEIEFDLQKTRYPWTIWAFGASPEGLQTYHKILHINVLPERNDTGSVARIDSLYGGIQTKSSLTGNTWKTIFPYSFYTSWDWIASTINNASATTNLQTFRDSGFNIIHPIPPGGTDPFNHTLFSEFLALCDELELYVMYDMRHTYQNQSSIATQLSYLQSHPSLLLYYTADEPDGWCDPLNATHLSNDYIKSLDPYHPVSLVLNCANFYFDEYTSGADIILEDTYPIAANTTFSPVYNTPCNATYGDCGCDDCHANDPAYPAYVHNPFLDISDRVDNFYTYQNWLGRAAEKPVWGVPQAFWDQGSFWERWPTPAEEAVMSVLRVNHGAKGIVSWDYPTNETLEGTFSALATVLTHENVTAYTLGAKRYGSLVTNGGDGLVDATAWVDGNGVLVGLVYQGYEAVSGKVEVKLPVSAIQADTFLFYGATGWEIGADGKTLVKSGLEALEVTVLKIGWT</sequence>
<dbReference type="EMBL" id="MU004291">
    <property type="protein sequence ID" value="KAF2662000.1"/>
    <property type="molecule type" value="Genomic_DNA"/>
</dbReference>
<gene>
    <name evidence="2" type="ORF">K491DRAFT_618434</name>
</gene>
<proteinExistence type="predicted"/>
<accession>A0A6A6TQD1</accession>
<keyword evidence="3" id="KW-1185">Reference proteome</keyword>
<reference evidence="2" key="1">
    <citation type="journal article" date="2020" name="Stud. Mycol.">
        <title>101 Dothideomycetes genomes: a test case for predicting lifestyles and emergence of pathogens.</title>
        <authorList>
            <person name="Haridas S."/>
            <person name="Albert R."/>
            <person name="Binder M."/>
            <person name="Bloem J."/>
            <person name="Labutti K."/>
            <person name="Salamov A."/>
            <person name="Andreopoulos B."/>
            <person name="Baker S."/>
            <person name="Barry K."/>
            <person name="Bills G."/>
            <person name="Bluhm B."/>
            <person name="Cannon C."/>
            <person name="Castanera R."/>
            <person name="Culley D."/>
            <person name="Daum C."/>
            <person name="Ezra D."/>
            <person name="Gonzalez J."/>
            <person name="Henrissat B."/>
            <person name="Kuo A."/>
            <person name="Liang C."/>
            <person name="Lipzen A."/>
            <person name="Lutzoni F."/>
            <person name="Magnuson J."/>
            <person name="Mondo S."/>
            <person name="Nolan M."/>
            <person name="Ohm R."/>
            <person name="Pangilinan J."/>
            <person name="Park H.-J."/>
            <person name="Ramirez L."/>
            <person name="Alfaro M."/>
            <person name="Sun H."/>
            <person name="Tritt A."/>
            <person name="Yoshinaga Y."/>
            <person name="Zwiers L.-H."/>
            <person name="Turgeon B."/>
            <person name="Goodwin S."/>
            <person name="Spatafora J."/>
            <person name="Crous P."/>
            <person name="Grigoriev I."/>
        </authorList>
    </citation>
    <scope>NUCLEOTIDE SEQUENCE</scope>
    <source>
        <strain evidence="2">CBS 122681</strain>
    </source>
</reference>
<dbReference type="SUPFAM" id="SSF51445">
    <property type="entry name" value="(Trans)glycosidases"/>
    <property type="match status" value="1"/>
</dbReference>
<dbReference type="Gene3D" id="3.20.20.80">
    <property type="entry name" value="Glycosidases"/>
    <property type="match status" value="1"/>
</dbReference>